<name>A0A0R2JVG0_9LACO</name>
<reference evidence="1 3" key="1">
    <citation type="journal article" date="2015" name="Genome Announc.">
        <title>Expanding the biotechnology potential of lactobacilli through comparative genomics of 213 strains and associated genera.</title>
        <authorList>
            <person name="Sun Z."/>
            <person name="Harris H.M."/>
            <person name="McCann A."/>
            <person name="Guo C."/>
            <person name="Argimon S."/>
            <person name="Zhang W."/>
            <person name="Yang X."/>
            <person name="Jeffery I.B."/>
            <person name="Cooney J.C."/>
            <person name="Kagawa T.F."/>
            <person name="Liu W."/>
            <person name="Song Y."/>
            <person name="Salvetti E."/>
            <person name="Wrobel A."/>
            <person name="Rasinkangas P."/>
            <person name="Parkhill J."/>
            <person name="Rea M.C."/>
            <person name="O'Sullivan O."/>
            <person name="Ritari J."/>
            <person name="Douillard F.P."/>
            <person name="Paul Ross R."/>
            <person name="Yang R."/>
            <person name="Briner A.E."/>
            <person name="Felis G.E."/>
            <person name="de Vos W.M."/>
            <person name="Barrangou R."/>
            <person name="Klaenhammer T.R."/>
            <person name="Caufield P.W."/>
            <person name="Cui Y."/>
            <person name="Zhang H."/>
            <person name="O'Toole P.W."/>
        </authorList>
    </citation>
    <scope>NUCLEOTIDE SEQUENCE [LARGE SCALE GENOMIC DNA]</scope>
    <source>
        <strain evidence="1 3">DSM 15353</strain>
    </source>
</reference>
<proteinExistence type="predicted"/>
<reference evidence="4" key="3">
    <citation type="submission" date="2016-11" db="EMBL/GenBank/DDBJ databases">
        <authorList>
            <person name="Papadimitriou K."/>
        </authorList>
    </citation>
    <scope>NUCLEOTIDE SEQUENCE [LARGE SCALE GENOMIC DNA]</scope>
    <source>
        <strain evidence="4">ACA-DC 1533</strain>
    </source>
</reference>
<evidence type="ECO:0000313" key="3">
    <source>
        <dbReference type="Proteomes" id="UP000051491"/>
    </source>
</evidence>
<dbReference type="STRING" id="89059.LAC1533_0727"/>
<dbReference type="RefSeq" id="WP_010499377.1">
    <property type="nucleotide sequence ID" value="NZ_DAIMTB010000054.1"/>
</dbReference>
<evidence type="ECO:0000313" key="4">
    <source>
        <dbReference type="Proteomes" id="UP000190935"/>
    </source>
</evidence>
<reference evidence="2" key="2">
    <citation type="submission" date="2016-11" db="EMBL/GenBank/DDBJ databases">
        <authorList>
            <person name="Jaros S."/>
            <person name="Januszkiewicz K."/>
            <person name="Wedrychowicz H."/>
        </authorList>
    </citation>
    <scope>NUCLEOTIDE SEQUENCE [LARGE SCALE GENOMIC DNA]</scope>
    <source>
        <strain evidence="2">ACA-DC 1533</strain>
    </source>
</reference>
<dbReference type="EMBL" id="JQBK01000088">
    <property type="protein sequence ID" value="KRN81048.1"/>
    <property type="molecule type" value="Genomic_DNA"/>
</dbReference>
<dbReference type="AlphaFoldDB" id="A0A0R2JVG0"/>
<dbReference type="OrthoDB" id="2246846at2"/>
<sequence length="317" mass="36565">MSESMLNQTTLKLQKQVEEAVKKTVNVTFKEEKKGWLASDQAQMYLHDGQMQLDVYDITAPNYTVSHELLHIMTMVQDVPQINFNMTTGQTEHDSKIMTVGMELYDSVLHLQIYPRQRELGLLDDGIVELFYKGILAQLKPEQEDEVDSWMVLRTVKLVDALVLFAGEQPKAEKKLQELYPQSFEAAQRLYASLTEKKTAGPQKIRAAIVKLWRGFDAQLESWGLAPLGLNDFISLEPVLSERQTRLEVSQLFEVYHSSLQDNLHFKPAYIVRYKSDRQNSFVLPEPKSDKEKIFRGFYAAKIGDILQQMNVNYLLR</sequence>
<dbReference type="Proteomes" id="UP000051491">
    <property type="component" value="Unassembled WGS sequence"/>
</dbReference>
<dbReference type="Proteomes" id="UP000190935">
    <property type="component" value="Chromosome I"/>
</dbReference>
<protein>
    <submittedName>
        <fullName evidence="1">IpaB EvcA family protein</fullName>
    </submittedName>
</protein>
<accession>A0A0R2JVG0</accession>
<organism evidence="1 3">
    <name type="scientific">Ligilactobacillus acidipiscis</name>
    <dbReference type="NCBI Taxonomy" id="89059"/>
    <lineage>
        <taxon>Bacteria</taxon>
        <taxon>Bacillati</taxon>
        <taxon>Bacillota</taxon>
        <taxon>Bacilli</taxon>
        <taxon>Lactobacillales</taxon>
        <taxon>Lactobacillaceae</taxon>
        <taxon>Ligilactobacillus</taxon>
    </lineage>
</organism>
<evidence type="ECO:0000313" key="1">
    <source>
        <dbReference type="EMBL" id="KRN81048.1"/>
    </source>
</evidence>
<dbReference type="EMBL" id="LT630287">
    <property type="protein sequence ID" value="SFV40147.1"/>
    <property type="molecule type" value="Genomic_DNA"/>
</dbReference>
<evidence type="ECO:0000313" key="2">
    <source>
        <dbReference type="EMBL" id="SFV40147.1"/>
    </source>
</evidence>
<dbReference type="KEGG" id="laca:LAC1533_0727"/>
<dbReference type="PATRIC" id="fig|89059.3.peg.2272"/>
<gene>
    <name evidence="1" type="ORF">IV43_GL002152</name>
    <name evidence="2" type="ORF">LAC1533_0727</name>
</gene>
<dbReference type="GeneID" id="95348797"/>